<accession>A0A6A6GKD6</accession>
<name>A0A6A6GKD6_9PEZI</name>
<reference evidence="2" key="1">
    <citation type="journal article" date="2020" name="Stud. Mycol.">
        <title>101 Dothideomycetes genomes: A test case for predicting lifestyles and emergence of pathogens.</title>
        <authorList>
            <person name="Haridas S."/>
            <person name="Albert R."/>
            <person name="Binder M."/>
            <person name="Bloem J."/>
            <person name="LaButti K."/>
            <person name="Salamov A."/>
            <person name="Andreopoulos B."/>
            <person name="Baker S."/>
            <person name="Barry K."/>
            <person name="Bills G."/>
            <person name="Bluhm B."/>
            <person name="Cannon C."/>
            <person name="Castanera R."/>
            <person name="Culley D."/>
            <person name="Daum C."/>
            <person name="Ezra D."/>
            <person name="Gonzalez J."/>
            <person name="Henrissat B."/>
            <person name="Kuo A."/>
            <person name="Liang C."/>
            <person name="Lipzen A."/>
            <person name="Lutzoni F."/>
            <person name="Magnuson J."/>
            <person name="Mondo S."/>
            <person name="Nolan M."/>
            <person name="Ohm R."/>
            <person name="Pangilinan J."/>
            <person name="Park H.-J."/>
            <person name="Ramirez L."/>
            <person name="Alfaro M."/>
            <person name="Sun H."/>
            <person name="Tritt A."/>
            <person name="Yoshinaga Y."/>
            <person name="Zwiers L.-H."/>
            <person name="Turgeon B."/>
            <person name="Goodwin S."/>
            <person name="Spatafora J."/>
            <person name="Crous P."/>
            <person name="Grigoriev I."/>
        </authorList>
    </citation>
    <scope>NUCLEOTIDE SEQUENCE [LARGE SCALE GENOMIC DNA]</scope>
    <source>
        <strain evidence="2">CECT 20119</strain>
    </source>
</reference>
<dbReference type="SUPFAM" id="SSF53335">
    <property type="entry name" value="S-adenosyl-L-methionine-dependent methyltransferases"/>
    <property type="match status" value="1"/>
</dbReference>
<evidence type="ECO:0000313" key="2">
    <source>
        <dbReference type="Proteomes" id="UP000799538"/>
    </source>
</evidence>
<protein>
    <recommendedName>
        <fullName evidence="3">Class I SAM-dependent methyltransferase</fullName>
    </recommendedName>
</protein>
<sequence>KQLELGKERCPAAAFVQGDMLASDFSSGSFGGVVCFSAIFHLPRQEQKGMLDRIYGWLVDGWGFAFNMATTDAVEIRGDFLGTDMFWGSFGTQENEVMVRDAGFRILRVEVLEAGYGKLLRKTRIMLPRFSGSWRKSRGGS</sequence>
<dbReference type="AlphaFoldDB" id="A0A6A6GKD6"/>
<dbReference type="OrthoDB" id="540004at2759"/>
<dbReference type="Proteomes" id="UP000799538">
    <property type="component" value="Unassembled WGS sequence"/>
</dbReference>
<dbReference type="Gene3D" id="3.40.50.150">
    <property type="entry name" value="Vaccinia Virus protein VP39"/>
    <property type="match status" value="1"/>
</dbReference>
<evidence type="ECO:0000313" key="1">
    <source>
        <dbReference type="EMBL" id="KAF2226161.1"/>
    </source>
</evidence>
<organism evidence="1 2">
    <name type="scientific">Elsinoe ampelina</name>
    <dbReference type="NCBI Taxonomy" id="302913"/>
    <lineage>
        <taxon>Eukaryota</taxon>
        <taxon>Fungi</taxon>
        <taxon>Dikarya</taxon>
        <taxon>Ascomycota</taxon>
        <taxon>Pezizomycotina</taxon>
        <taxon>Dothideomycetes</taxon>
        <taxon>Dothideomycetidae</taxon>
        <taxon>Myriangiales</taxon>
        <taxon>Elsinoaceae</taxon>
        <taxon>Elsinoe</taxon>
    </lineage>
</organism>
<dbReference type="InterPro" id="IPR029063">
    <property type="entry name" value="SAM-dependent_MTases_sf"/>
</dbReference>
<dbReference type="EMBL" id="ML992503">
    <property type="protein sequence ID" value="KAF2226161.1"/>
    <property type="molecule type" value="Genomic_DNA"/>
</dbReference>
<evidence type="ECO:0008006" key="3">
    <source>
        <dbReference type="Google" id="ProtNLM"/>
    </source>
</evidence>
<keyword evidence="2" id="KW-1185">Reference proteome</keyword>
<feature type="non-terminal residue" evidence="1">
    <location>
        <position position="1"/>
    </location>
</feature>
<gene>
    <name evidence="1" type="ORF">BDZ85DRAFT_193276</name>
</gene>
<proteinExistence type="predicted"/>